<dbReference type="Pfam" id="PF02518">
    <property type="entry name" value="HATPase_c"/>
    <property type="match status" value="1"/>
</dbReference>
<keyword evidence="8" id="KW-0472">Membrane</keyword>
<dbReference type="PROSITE" id="PS50109">
    <property type="entry name" value="HIS_KIN"/>
    <property type="match status" value="1"/>
</dbReference>
<evidence type="ECO:0000313" key="10">
    <source>
        <dbReference type="EMBL" id="MCQ1529649.1"/>
    </source>
</evidence>
<comment type="caution">
    <text evidence="10">The sequence shown here is derived from an EMBL/GenBank/DDBJ whole genome shotgun (WGS) entry which is preliminary data.</text>
</comment>
<name>A0ABT1NEH5_9FIRM</name>
<dbReference type="Proteomes" id="UP001651880">
    <property type="component" value="Unassembled WGS sequence"/>
</dbReference>
<dbReference type="SMART" id="SM00387">
    <property type="entry name" value="HATPase_c"/>
    <property type="match status" value="1"/>
</dbReference>
<gene>
    <name evidence="10" type="ORF">LJD61_08790</name>
</gene>
<comment type="catalytic activity">
    <reaction evidence="1">
        <text>ATP + protein L-histidine = ADP + protein N-phospho-L-histidine.</text>
        <dbReference type="EC" id="2.7.13.3"/>
    </reaction>
</comment>
<dbReference type="Gene3D" id="3.30.565.10">
    <property type="entry name" value="Histidine kinase-like ATPase, C-terminal domain"/>
    <property type="match status" value="1"/>
</dbReference>
<dbReference type="PANTHER" id="PTHR43065">
    <property type="entry name" value="SENSOR HISTIDINE KINASE"/>
    <property type="match status" value="1"/>
</dbReference>
<keyword evidence="6" id="KW-0067">ATP-binding</keyword>
<dbReference type="PRINTS" id="PR00344">
    <property type="entry name" value="BCTRLSENSOR"/>
</dbReference>
<reference evidence="10 11" key="1">
    <citation type="submission" date="2021-10" db="EMBL/GenBank/DDBJ databases">
        <title>Lutispora strain m25 sp. nov., a thermophilic, non-spore-forming bacterium isolated from a lab-scale methanogenic bioreactor digesting anaerobic sludge.</title>
        <authorList>
            <person name="El Houari A."/>
            <person name="Mcdonald J."/>
        </authorList>
    </citation>
    <scope>NUCLEOTIDE SEQUENCE [LARGE SCALE GENOMIC DNA]</scope>
    <source>
        <strain evidence="11">m25</strain>
    </source>
</reference>
<keyword evidence="11" id="KW-1185">Reference proteome</keyword>
<dbReference type="SUPFAM" id="SSF55874">
    <property type="entry name" value="ATPase domain of HSP90 chaperone/DNA topoisomerase II/histidine kinase"/>
    <property type="match status" value="1"/>
</dbReference>
<evidence type="ECO:0000256" key="8">
    <source>
        <dbReference type="SAM" id="Phobius"/>
    </source>
</evidence>
<feature type="domain" description="Histidine kinase" evidence="9">
    <location>
        <begin position="306"/>
        <end position="416"/>
    </location>
</feature>
<dbReference type="InterPro" id="IPR005467">
    <property type="entry name" value="His_kinase_dom"/>
</dbReference>
<evidence type="ECO:0000256" key="1">
    <source>
        <dbReference type="ARBA" id="ARBA00000085"/>
    </source>
</evidence>
<keyword evidence="8" id="KW-0812">Transmembrane</keyword>
<dbReference type="PANTHER" id="PTHR43065:SF46">
    <property type="entry name" value="C4-DICARBOXYLATE TRANSPORT SENSOR PROTEIN DCTB"/>
    <property type="match status" value="1"/>
</dbReference>
<sequence length="422" mass="48636">MNKLKHTLLIAACVALASQFHFNYFVQGFIITLSVILLPIFLYNYAELNPIIVGFVTGIVSPLFRGIIEYMEIKDLPITWIMVGPDVFFYFAYGVIYYFLYFNTVEKNITRFTVTAFFCDFLSNMVEMSVRTSIVGMTMEIIKNLIVIAAVRAFIAMGVIISIKHYRGFLAKQEHEERYRRLMLLTSSFKSEIYFMNKNISEIEDVMKKSYFAYKVISENDYPHELKHLALDIAKDVHEIKKGYIRVINGLEQMARDKTDGTCMSIKDIINILEIDTKEYIRLNKLDIELLFNIKADFNVAEHFYLMSVLRNLINNSIEAMEKRRKGVLKLNIFEDGDDYVISVVDNGEGIKKDNIDYIFNPGFSTKFDENTGDIERGLGLALVRDLTRDVFQGSISVKSELNKGTSFNITVPGRIFGRKEL</sequence>
<feature type="transmembrane region" description="Helical" evidence="8">
    <location>
        <begin position="80"/>
        <end position="100"/>
    </location>
</feature>
<dbReference type="GO" id="GO:0016301">
    <property type="term" value="F:kinase activity"/>
    <property type="evidence" value="ECO:0007669"/>
    <property type="project" value="UniProtKB-KW"/>
</dbReference>
<proteinExistence type="predicted"/>
<keyword evidence="5 10" id="KW-0418">Kinase</keyword>
<dbReference type="InterPro" id="IPR036890">
    <property type="entry name" value="HATPase_C_sf"/>
</dbReference>
<evidence type="ECO:0000256" key="6">
    <source>
        <dbReference type="ARBA" id="ARBA00022840"/>
    </source>
</evidence>
<evidence type="ECO:0000256" key="7">
    <source>
        <dbReference type="ARBA" id="ARBA00023012"/>
    </source>
</evidence>
<dbReference type="EC" id="2.7.13.3" evidence="2"/>
<evidence type="ECO:0000313" key="11">
    <source>
        <dbReference type="Proteomes" id="UP001651880"/>
    </source>
</evidence>
<evidence type="ECO:0000256" key="5">
    <source>
        <dbReference type="ARBA" id="ARBA00022777"/>
    </source>
</evidence>
<feature type="transmembrane region" description="Helical" evidence="8">
    <location>
        <begin position="27"/>
        <end position="44"/>
    </location>
</feature>
<keyword evidence="8" id="KW-1133">Transmembrane helix</keyword>
<organism evidence="10 11">
    <name type="scientific">Lutispora saccharofermentans</name>
    <dbReference type="NCBI Taxonomy" id="3024236"/>
    <lineage>
        <taxon>Bacteria</taxon>
        <taxon>Bacillati</taxon>
        <taxon>Bacillota</taxon>
        <taxon>Clostridia</taxon>
        <taxon>Lutisporales</taxon>
        <taxon>Lutisporaceae</taxon>
        <taxon>Lutispora</taxon>
    </lineage>
</organism>
<feature type="transmembrane region" description="Helical" evidence="8">
    <location>
        <begin position="51"/>
        <end position="68"/>
    </location>
</feature>
<feature type="transmembrane region" description="Helical" evidence="8">
    <location>
        <begin position="142"/>
        <end position="163"/>
    </location>
</feature>
<protein>
    <recommendedName>
        <fullName evidence="2">histidine kinase</fullName>
        <ecNumber evidence="2">2.7.13.3</ecNumber>
    </recommendedName>
</protein>
<accession>A0ABT1NEH5</accession>
<evidence type="ECO:0000259" key="9">
    <source>
        <dbReference type="PROSITE" id="PS50109"/>
    </source>
</evidence>
<keyword evidence="7" id="KW-0902">Two-component regulatory system</keyword>
<dbReference type="EMBL" id="JAJEKE010000006">
    <property type="protein sequence ID" value="MCQ1529649.1"/>
    <property type="molecule type" value="Genomic_DNA"/>
</dbReference>
<keyword evidence="3" id="KW-0808">Transferase</keyword>
<evidence type="ECO:0000256" key="4">
    <source>
        <dbReference type="ARBA" id="ARBA00022741"/>
    </source>
</evidence>
<dbReference type="InterPro" id="IPR003594">
    <property type="entry name" value="HATPase_dom"/>
</dbReference>
<dbReference type="InterPro" id="IPR004358">
    <property type="entry name" value="Sig_transdc_His_kin-like_C"/>
</dbReference>
<evidence type="ECO:0000256" key="2">
    <source>
        <dbReference type="ARBA" id="ARBA00012438"/>
    </source>
</evidence>
<keyword evidence="4" id="KW-0547">Nucleotide-binding</keyword>
<evidence type="ECO:0000256" key="3">
    <source>
        <dbReference type="ARBA" id="ARBA00022679"/>
    </source>
</evidence>
<dbReference type="RefSeq" id="WP_255227162.1">
    <property type="nucleotide sequence ID" value="NZ_JAJEKE010000006.1"/>
</dbReference>